<dbReference type="Proteomes" id="UP000788262">
    <property type="component" value="Unassembled WGS sequence"/>
</dbReference>
<name>A0ABS2VJ16_STRAS</name>
<gene>
    <name evidence="4" type="ORF">JS756_02960</name>
</gene>
<dbReference type="PROSITE" id="PS50943">
    <property type="entry name" value="HTH_CROC1"/>
    <property type="match status" value="1"/>
</dbReference>
<evidence type="ECO:0000313" key="4">
    <source>
        <dbReference type="EMBL" id="MBN0043089.1"/>
    </source>
</evidence>
<keyword evidence="5" id="KW-1185">Reference proteome</keyword>
<dbReference type="Gene3D" id="1.10.260.40">
    <property type="entry name" value="lambda repressor-like DNA-binding domains"/>
    <property type="match status" value="1"/>
</dbReference>
<dbReference type="SUPFAM" id="SSF47413">
    <property type="entry name" value="lambda repressor-like DNA-binding domains"/>
    <property type="match status" value="1"/>
</dbReference>
<dbReference type="InterPro" id="IPR010982">
    <property type="entry name" value="Lambda_DNA-bd_dom_sf"/>
</dbReference>
<accession>A0ABS2VJ16</accession>
<feature type="domain" description="HTH cro/C1-type" evidence="3">
    <location>
        <begin position="18"/>
        <end position="78"/>
    </location>
</feature>
<dbReference type="InterPro" id="IPR001849">
    <property type="entry name" value="PH_domain"/>
</dbReference>
<protein>
    <submittedName>
        <fullName evidence="4">Helix-turn-helix transcriptional regulator</fullName>
    </submittedName>
</protein>
<dbReference type="EMBL" id="JAFFZS010000002">
    <property type="protein sequence ID" value="MBN0043089.1"/>
    <property type="molecule type" value="Genomic_DNA"/>
</dbReference>
<dbReference type="RefSeq" id="WP_205381331.1">
    <property type="nucleotide sequence ID" value="NZ_JAFFZS010000002.1"/>
</dbReference>
<evidence type="ECO:0000313" key="5">
    <source>
        <dbReference type="Proteomes" id="UP000788262"/>
    </source>
</evidence>
<feature type="coiled-coil region" evidence="1">
    <location>
        <begin position="158"/>
        <end position="216"/>
    </location>
</feature>
<proteinExistence type="predicted"/>
<dbReference type="PROSITE" id="PS50003">
    <property type="entry name" value="PH_DOMAIN"/>
    <property type="match status" value="1"/>
</dbReference>
<keyword evidence="1" id="KW-0175">Coiled coil</keyword>
<dbReference type="CDD" id="cd00093">
    <property type="entry name" value="HTH_XRE"/>
    <property type="match status" value="1"/>
</dbReference>
<dbReference type="SMART" id="SM00530">
    <property type="entry name" value="HTH_XRE"/>
    <property type="match status" value="1"/>
</dbReference>
<evidence type="ECO:0000259" key="3">
    <source>
        <dbReference type="PROSITE" id="PS50943"/>
    </source>
</evidence>
<dbReference type="InterPro" id="IPR001387">
    <property type="entry name" value="Cro/C1-type_HTH"/>
</dbReference>
<feature type="domain" description="PH" evidence="2">
    <location>
        <begin position="1"/>
        <end position="15"/>
    </location>
</feature>
<evidence type="ECO:0000256" key="1">
    <source>
        <dbReference type="SAM" id="Coils"/>
    </source>
</evidence>
<evidence type="ECO:0000259" key="2">
    <source>
        <dbReference type="PROSITE" id="PS50003"/>
    </source>
</evidence>
<sequence>MEQQDWMSAISRSIAGEIRRHRQEQGLSAQQLSDRCAELGAPIPRVVLSNLENGKRQNVTIAEVLVLARALGVPPGVLIFPVGHVAHVEVLPGAWQEPLAAIDWLSGAVAFSQDEAGAVIDSPLGFIREHEELIDRLRRAVKADDMAFARTLDARKEVENSERRSLELRDRLVELRETLESGNPDRDVTQRLQVEIVRVERDLAAAETVLASARAAEVHGRQAAHAVAELRDRVLSFRKSIRERGLYPPALPNDLAYLEQDAEGKWRGGYKGNLPAVSASPRPVDSVLQLFQMEPAASGEDGAYRRFKKYFEEYSKAAISEAMDRAISEYLATGRRVSSAQEEGD</sequence>
<comment type="caution">
    <text evidence="4">The sequence shown here is derived from an EMBL/GenBank/DDBJ whole genome shotgun (WGS) entry which is preliminary data.</text>
</comment>
<organism evidence="4 5">
    <name type="scientific">Streptomyces actuosus</name>
    <dbReference type="NCBI Taxonomy" id="1885"/>
    <lineage>
        <taxon>Bacteria</taxon>
        <taxon>Bacillati</taxon>
        <taxon>Actinomycetota</taxon>
        <taxon>Actinomycetes</taxon>
        <taxon>Kitasatosporales</taxon>
        <taxon>Streptomycetaceae</taxon>
        <taxon>Streptomyces</taxon>
    </lineage>
</organism>
<reference evidence="4 5" key="1">
    <citation type="submission" date="2021-02" db="EMBL/GenBank/DDBJ databases">
        <title>Whole genome sequencing of Streptomyces actuosus VRA1.</title>
        <authorList>
            <person name="Sen G."/>
            <person name="Sen A."/>
        </authorList>
    </citation>
    <scope>NUCLEOTIDE SEQUENCE [LARGE SCALE GENOMIC DNA]</scope>
    <source>
        <strain evidence="4 5">VRA1</strain>
    </source>
</reference>
<dbReference type="Pfam" id="PF01381">
    <property type="entry name" value="HTH_3"/>
    <property type="match status" value="1"/>
</dbReference>